<keyword evidence="12" id="KW-0472">Membrane</keyword>
<evidence type="ECO:0000256" key="12">
    <source>
        <dbReference type="ARBA" id="ARBA00023136"/>
    </source>
</evidence>
<dbReference type="EMBL" id="VTPS01000007">
    <property type="protein sequence ID" value="TZE82245.1"/>
    <property type="molecule type" value="Genomic_DNA"/>
</dbReference>
<evidence type="ECO:0000256" key="8">
    <source>
        <dbReference type="ARBA" id="ARBA00022801"/>
    </source>
</evidence>
<evidence type="ECO:0000256" key="1">
    <source>
        <dbReference type="ARBA" id="ARBA00004167"/>
    </source>
</evidence>
<reference evidence="16 17" key="1">
    <citation type="submission" date="2019-08" db="EMBL/GenBank/DDBJ databases">
        <title>Calorimonas adulescens gen. nov., sp. nov., an anaerobic thermophilic bacterium from Sakhalin hot spring.</title>
        <authorList>
            <person name="Khomyakova M.A."/>
            <person name="Merkel A.Y."/>
            <person name="Novikov A."/>
            <person name="Bonch-Osmolovskaya E.A."/>
            <person name="Slobodkin A.I."/>
        </authorList>
    </citation>
    <scope>NUCLEOTIDE SEQUENCE [LARGE SCALE GENOMIC DNA]</scope>
    <source>
        <strain evidence="16 17">A05MB</strain>
    </source>
</reference>
<dbReference type="NCBIfam" id="TIGR03423">
    <property type="entry name" value="pbp2_mrdA"/>
    <property type="match status" value="1"/>
</dbReference>
<evidence type="ECO:0000256" key="7">
    <source>
        <dbReference type="ARBA" id="ARBA00022692"/>
    </source>
</evidence>
<dbReference type="SUPFAM" id="SSF56519">
    <property type="entry name" value="Penicillin binding protein dimerisation domain"/>
    <property type="match status" value="1"/>
</dbReference>
<evidence type="ECO:0000259" key="15">
    <source>
        <dbReference type="Pfam" id="PF03717"/>
    </source>
</evidence>
<keyword evidence="7" id="KW-0812">Transmembrane</keyword>
<dbReference type="Gene3D" id="3.40.710.10">
    <property type="entry name" value="DD-peptidase/beta-lactamase superfamily"/>
    <property type="match status" value="1"/>
</dbReference>
<dbReference type="GO" id="GO:0071972">
    <property type="term" value="F:peptidoglycan L,D-transpeptidase activity"/>
    <property type="evidence" value="ECO:0007669"/>
    <property type="project" value="TreeGrafter"/>
</dbReference>
<dbReference type="InterPro" id="IPR005311">
    <property type="entry name" value="PBP_dimer"/>
</dbReference>
<proteinExistence type="inferred from homology"/>
<evidence type="ECO:0000259" key="14">
    <source>
        <dbReference type="Pfam" id="PF00905"/>
    </source>
</evidence>
<comment type="subcellular location">
    <subcellularLocation>
        <location evidence="2">Cell membrane</location>
    </subcellularLocation>
    <subcellularLocation>
        <location evidence="1">Membrane</location>
        <topology evidence="1">Single-pass membrane protein</topology>
    </subcellularLocation>
</comment>
<feature type="domain" description="Penicillin-binding protein transpeptidase" evidence="14">
    <location>
        <begin position="353"/>
        <end position="741"/>
    </location>
</feature>
<dbReference type="InterPro" id="IPR036138">
    <property type="entry name" value="PBP_dimer_sf"/>
</dbReference>
<dbReference type="GO" id="GO:0006508">
    <property type="term" value="P:proteolysis"/>
    <property type="evidence" value="ECO:0007669"/>
    <property type="project" value="UniProtKB-KW"/>
</dbReference>
<evidence type="ECO:0000256" key="5">
    <source>
        <dbReference type="ARBA" id="ARBA00022519"/>
    </source>
</evidence>
<feature type="domain" description="Penicillin-binding protein dimerisation" evidence="15">
    <location>
        <begin position="53"/>
        <end position="302"/>
    </location>
</feature>
<dbReference type="PANTHER" id="PTHR30627">
    <property type="entry name" value="PEPTIDOGLYCAN D,D-TRANSPEPTIDASE"/>
    <property type="match status" value="1"/>
</dbReference>
<evidence type="ECO:0000313" key="17">
    <source>
        <dbReference type="Proteomes" id="UP000322976"/>
    </source>
</evidence>
<dbReference type="AlphaFoldDB" id="A0A5D8QC27"/>
<comment type="caution">
    <text evidence="16">The sequence shown here is derived from an EMBL/GenBank/DDBJ whole genome shotgun (WGS) entry which is preliminary data.</text>
</comment>
<keyword evidence="4" id="KW-1003">Cell membrane</keyword>
<keyword evidence="17" id="KW-1185">Reference proteome</keyword>
<gene>
    <name evidence="16" type="primary">mrdA</name>
    <name evidence="16" type="ORF">FWJ32_05660</name>
</gene>
<keyword evidence="6" id="KW-0645">Protease</keyword>
<dbReference type="InterPro" id="IPR012338">
    <property type="entry name" value="Beta-lactam/transpept-like"/>
</dbReference>
<dbReference type="GO" id="GO:0009002">
    <property type="term" value="F:serine-type D-Ala-D-Ala carboxypeptidase activity"/>
    <property type="evidence" value="ECO:0007669"/>
    <property type="project" value="UniProtKB-EC"/>
</dbReference>
<keyword evidence="16" id="KW-0121">Carboxypeptidase</keyword>
<name>A0A5D8QC27_9THEO</name>
<keyword evidence="13" id="KW-0961">Cell wall biogenesis/degradation</keyword>
<dbReference type="GO" id="GO:0005886">
    <property type="term" value="C:plasma membrane"/>
    <property type="evidence" value="ECO:0007669"/>
    <property type="project" value="UniProtKB-SubCell"/>
</dbReference>
<dbReference type="PANTHER" id="PTHR30627:SF2">
    <property type="entry name" value="PEPTIDOGLYCAN D,D-TRANSPEPTIDASE MRDA"/>
    <property type="match status" value="1"/>
</dbReference>
<evidence type="ECO:0000256" key="6">
    <source>
        <dbReference type="ARBA" id="ARBA00022670"/>
    </source>
</evidence>
<dbReference type="Gene3D" id="3.90.1310.10">
    <property type="entry name" value="Penicillin-binding protein 2a (Domain 2)"/>
    <property type="match status" value="2"/>
</dbReference>
<dbReference type="Pfam" id="PF00905">
    <property type="entry name" value="Transpeptidase"/>
    <property type="match status" value="1"/>
</dbReference>
<comment type="similarity">
    <text evidence="3">Belongs to the transpeptidase family.</text>
</comment>
<evidence type="ECO:0000256" key="2">
    <source>
        <dbReference type="ARBA" id="ARBA00004236"/>
    </source>
</evidence>
<dbReference type="Gene3D" id="3.30.1390.30">
    <property type="entry name" value="Penicillin-binding protein 2a, domain 3"/>
    <property type="match status" value="1"/>
</dbReference>
<keyword evidence="9" id="KW-0133">Cell shape</keyword>
<dbReference type="GO" id="GO:0009252">
    <property type="term" value="P:peptidoglycan biosynthetic process"/>
    <property type="evidence" value="ECO:0007669"/>
    <property type="project" value="UniProtKB-KW"/>
</dbReference>
<evidence type="ECO:0000256" key="11">
    <source>
        <dbReference type="ARBA" id="ARBA00022989"/>
    </source>
</evidence>
<protein>
    <submittedName>
        <fullName evidence="16">Penicillin-binding protein 2</fullName>
        <ecNumber evidence="16">3.4.16.4</ecNumber>
    </submittedName>
</protein>
<dbReference type="Proteomes" id="UP000322976">
    <property type="component" value="Unassembled WGS sequence"/>
</dbReference>
<dbReference type="GO" id="GO:0008360">
    <property type="term" value="P:regulation of cell shape"/>
    <property type="evidence" value="ECO:0007669"/>
    <property type="project" value="UniProtKB-KW"/>
</dbReference>
<keyword evidence="11" id="KW-1133">Transmembrane helix</keyword>
<dbReference type="InterPro" id="IPR017790">
    <property type="entry name" value="Penicillin-binding_protein_2"/>
</dbReference>
<dbReference type="GO" id="GO:0008658">
    <property type="term" value="F:penicillin binding"/>
    <property type="evidence" value="ECO:0007669"/>
    <property type="project" value="InterPro"/>
</dbReference>
<dbReference type="SUPFAM" id="SSF56601">
    <property type="entry name" value="beta-lactamase/transpeptidase-like"/>
    <property type="match status" value="1"/>
</dbReference>
<evidence type="ECO:0000256" key="10">
    <source>
        <dbReference type="ARBA" id="ARBA00022984"/>
    </source>
</evidence>
<evidence type="ECO:0000256" key="4">
    <source>
        <dbReference type="ARBA" id="ARBA00022475"/>
    </source>
</evidence>
<accession>A0A5D8QC27</accession>
<dbReference type="GO" id="GO:0071555">
    <property type="term" value="P:cell wall organization"/>
    <property type="evidence" value="ECO:0007669"/>
    <property type="project" value="UniProtKB-KW"/>
</dbReference>
<dbReference type="EC" id="3.4.16.4" evidence="16"/>
<evidence type="ECO:0000256" key="13">
    <source>
        <dbReference type="ARBA" id="ARBA00023316"/>
    </source>
</evidence>
<evidence type="ECO:0000256" key="3">
    <source>
        <dbReference type="ARBA" id="ARBA00007171"/>
    </source>
</evidence>
<dbReference type="InterPro" id="IPR050515">
    <property type="entry name" value="Beta-lactam/transpept"/>
</dbReference>
<evidence type="ECO:0000313" key="16">
    <source>
        <dbReference type="EMBL" id="TZE82245.1"/>
    </source>
</evidence>
<dbReference type="RefSeq" id="WP_149545004.1">
    <property type="nucleotide sequence ID" value="NZ_VTPS01000007.1"/>
</dbReference>
<keyword evidence="8 16" id="KW-0378">Hydrolase</keyword>
<sequence length="761" mass="85672">MDLKEFKQRFIIFIIIITFLFSVIAGRLIQLQVVQGSYYREWSDEKRLRLIAVKAPRGKIVDRNGVELANNRPSFSVDIVRTNIDDNKLNSVILDMINILKANNEEYIDSLPLFIDNTNNVYFNFKSFENEDVTEETLKAREKRWKENHKIDIGDDAKKTWEILKERYHIDDTYTMQETRDIMNVRTIMAEQGYKSYQPVTIARDVSDKTVAELEEKHIYLPGIVVDVEPIRQYPEGTLASQVLGYISRIDPETMKQLDTKKYSPDDLIGTVGIEKSFEEYLKGTDGGEYVEVDALGRKVRSVSYKEPVPGDTVKLTINADVQKAAEQGLEETMKNIREGNNRFQKSEYANIGAAVVIDVNTGEVIALASVPSFDPNVFAKGSPSVEEYAELNPQNATERTPKPLWNYATKGAIPPGSTFKMVTGIAGLTEGVVTPEEKILDTGVYPYAHRPACWLWNEYHRTHGLVNITKAIQVSCNIYFFEVARRLGIDKLAEYAKRFGLGEKTGIEIEEQAGTLASPEVLKSVAINDLYYIKNVLKMIDQDQLNELAKLVEAGETRDSVILKRLDELGIKEKDARDKILYTLKGVQWNLGMTLNASIGQGQNSFTPLQMANYIATLVNGGVRYRPHLLKEIDSFDGKVIKTSKPEVVDRLNLDQEYVKYIKEGMKAVTEMGGTASGAFVNYPITVGGKTGTAQRPPYKPYGWFVGFAPYDKPEIAVAVVIYEGGSGSYSAYVAKSIFDAYFGFNKPDDQVKTQNTSER</sequence>
<evidence type="ECO:0000256" key="9">
    <source>
        <dbReference type="ARBA" id="ARBA00022960"/>
    </source>
</evidence>
<keyword evidence="5" id="KW-0997">Cell inner membrane</keyword>
<keyword evidence="10" id="KW-0573">Peptidoglycan synthesis</keyword>
<dbReference type="Pfam" id="PF03717">
    <property type="entry name" value="PBP_dimer"/>
    <property type="match status" value="1"/>
</dbReference>
<organism evidence="16 17">
    <name type="scientific">Calorimonas adulescens</name>
    <dbReference type="NCBI Taxonomy" id="2606906"/>
    <lineage>
        <taxon>Bacteria</taxon>
        <taxon>Bacillati</taxon>
        <taxon>Bacillota</taxon>
        <taxon>Clostridia</taxon>
        <taxon>Thermoanaerobacterales</taxon>
        <taxon>Thermoanaerobacteraceae</taxon>
        <taxon>Calorimonas</taxon>
    </lineage>
</organism>
<dbReference type="InterPro" id="IPR001460">
    <property type="entry name" value="PCN-bd_Tpept"/>
</dbReference>